<dbReference type="Gene3D" id="3.40.50.180">
    <property type="entry name" value="Methylesterase CheB, C-terminal domain"/>
    <property type="match status" value="1"/>
</dbReference>
<dbReference type="PANTHER" id="PTHR42872:SF6">
    <property type="entry name" value="PROTEIN-GLUTAMATE METHYLESTERASE_PROTEIN-GLUTAMINE GLUTAMINASE"/>
    <property type="match status" value="1"/>
</dbReference>
<keyword evidence="1 4" id="KW-0378">Hydrolase</keyword>
<dbReference type="GO" id="GO:0008984">
    <property type="term" value="F:protein-glutamate methylesterase activity"/>
    <property type="evidence" value="ECO:0007669"/>
    <property type="project" value="UniProtKB-EC"/>
</dbReference>
<dbReference type="GO" id="GO:0000156">
    <property type="term" value="F:phosphorelay response regulator activity"/>
    <property type="evidence" value="ECO:0007669"/>
    <property type="project" value="InterPro"/>
</dbReference>
<keyword evidence="4" id="KW-0145">Chemotaxis</keyword>
<gene>
    <name evidence="6" type="primary">cheB3</name>
    <name evidence="6" type="ORF">DUPY_00420</name>
</gene>
<feature type="active site" evidence="4">
    <location>
        <position position="10"/>
    </location>
</feature>
<dbReference type="PANTHER" id="PTHR42872">
    <property type="entry name" value="PROTEIN-GLUTAMATE METHYLESTERASE/PROTEIN-GLUTAMINE GLUTAMINASE"/>
    <property type="match status" value="1"/>
</dbReference>
<protein>
    <recommendedName>
        <fullName evidence="2">protein-glutamate methylesterase</fullName>
        <ecNumber evidence="2">3.1.1.61</ecNumber>
    </recommendedName>
</protein>
<feature type="domain" description="CheB-type methylesterase" evidence="5">
    <location>
        <begin position="1"/>
        <end position="185"/>
    </location>
</feature>
<dbReference type="InterPro" id="IPR000673">
    <property type="entry name" value="Sig_transdc_resp-reg_Me-estase"/>
</dbReference>
<evidence type="ECO:0000256" key="1">
    <source>
        <dbReference type="ARBA" id="ARBA00022801"/>
    </source>
</evidence>
<dbReference type="GO" id="GO:0006935">
    <property type="term" value="P:chemotaxis"/>
    <property type="evidence" value="ECO:0007669"/>
    <property type="project" value="UniProtKB-UniRule"/>
</dbReference>
<sequence length="319" mass="33716">MQKLILIGASAGGVAALTHITAALPADLPATVLIVMHIGARHSLLPDILQKRCPLPVTHAVDRAPLLPGQVLIAPPDCHLTVEQHDGQPRARLWHGPKENYTRPAIDPLFRSAAAAFDGHVIGAILTGYLDDGTAGLQAIKACGGQAVVQDPQEAQVPDMPASAIGNVAVDHVLRVAEMGALLTSLAALPPEAPSAPPPPPAPTWVKVENSFVQGKAGLPDLQRIGKPSGYTCPECGGALWQLDGAAPARFRCHTGHAFTARVLAHMQEEAVEAALWSALRALQEQQRLEQELLQDDPQRAEKLQANITILQGLLAKSI</sequence>
<evidence type="ECO:0000256" key="4">
    <source>
        <dbReference type="PROSITE-ProRule" id="PRU00050"/>
    </source>
</evidence>
<dbReference type="PATRIC" id="fig|762836.4.peg.42"/>
<dbReference type="Pfam" id="PF01339">
    <property type="entry name" value="CheB_methylest"/>
    <property type="match status" value="1"/>
</dbReference>
<dbReference type="RefSeq" id="WP_070245721.1">
    <property type="nucleotide sequence ID" value="NZ_LROM01000002.1"/>
</dbReference>
<comment type="caution">
    <text evidence="6">The sequence shown here is derived from an EMBL/GenBank/DDBJ whole genome shotgun (WGS) entry which is preliminary data.</text>
</comment>
<dbReference type="PIRSF" id="PIRSF036461">
    <property type="entry name" value="Chmtx_methlestr"/>
    <property type="match status" value="1"/>
</dbReference>
<organism evidence="6 7">
    <name type="scientific">Duganella phyllosphaerae</name>
    <dbReference type="NCBI Taxonomy" id="762836"/>
    <lineage>
        <taxon>Bacteria</taxon>
        <taxon>Pseudomonadati</taxon>
        <taxon>Pseudomonadota</taxon>
        <taxon>Betaproteobacteria</taxon>
        <taxon>Burkholderiales</taxon>
        <taxon>Oxalobacteraceae</taxon>
        <taxon>Telluria group</taxon>
        <taxon>Duganella</taxon>
    </lineage>
</organism>
<comment type="catalytic activity">
    <reaction evidence="3">
        <text>[protein]-L-glutamate 5-O-methyl ester + H2O = L-glutamyl-[protein] + methanol + H(+)</text>
        <dbReference type="Rhea" id="RHEA:23236"/>
        <dbReference type="Rhea" id="RHEA-COMP:10208"/>
        <dbReference type="Rhea" id="RHEA-COMP:10311"/>
        <dbReference type="ChEBI" id="CHEBI:15377"/>
        <dbReference type="ChEBI" id="CHEBI:15378"/>
        <dbReference type="ChEBI" id="CHEBI:17790"/>
        <dbReference type="ChEBI" id="CHEBI:29973"/>
        <dbReference type="ChEBI" id="CHEBI:82795"/>
        <dbReference type="EC" id="3.1.1.61"/>
    </reaction>
</comment>
<dbReference type="PROSITE" id="PS50122">
    <property type="entry name" value="CHEB"/>
    <property type="match status" value="1"/>
</dbReference>
<dbReference type="InterPro" id="IPR011247">
    <property type="entry name" value="Chemotax_prot-Glu_Me-esterase"/>
</dbReference>
<dbReference type="InterPro" id="IPR035909">
    <property type="entry name" value="CheB_C"/>
</dbReference>
<reference evidence="7" key="1">
    <citation type="journal article" date="2016" name="Front. Microbiol.">
        <title>Molecular Keys to the Janthinobacterium and Duganella spp. Interaction with the Plant Pathogen Fusarium graminearum.</title>
        <authorList>
            <person name="Haack F.S."/>
            <person name="Poehlein A."/>
            <person name="Kroger C."/>
            <person name="Voigt C.A."/>
            <person name="Piepenbring M."/>
            <person name="Bode H.B."/>
            <person name="Daniel R."/>
            <person name="Schafer W."/>
            <person name="Streit W.R."/>
        </authorList>
    </citation>
    <scope>NUCLEOTIDE SEQUENCE [LARGE SCALE GENOMIC DNA]</scope>
    <source>
        <strain evidence="7">T54</strain>
    </source>
</reference>
<dbReference type="CDD" id="cd16433">
    <property type="entry name" value="CheB"/>
    <property type="match status" value="1"/>
</dbReference>
<evidence type="ECO:0000313" key="6">
    <source>
        <dbReference type="EMBL" id="OFA09264.1"/>
    </source>
</evidence>
<evidence type="ECO:0000313" key="7">
    <source>
        <dbReference type="Proteomes" id="UP000175989"/>
    </source>
</evidence>
<dbReference type="SUPFAM" id="SSF52738">
    <property type="entry name" value="Methylesterase CheB, C-terminal domain"/>
    <property type="match status" value="1"/>
</dbReference>
<evidence type="ECO:0000256" key="3">
    <source>
        <dbReference type="ARBA" id="ARBA00048267"/>
    </source>
</evidence>
<feature type="active site" evidence="4">
    <location>
        <position position="132"/>
    </location>
</feature>
<dbReference type="Proteomes" id="UP000175989">
    <property type="component" value="Unassembled WGS sequence"/>
</dbReference>
<evidence type="ECO:0000256" key="2">
    <source>
        <dbReference type="ARBA" id="ARBA00039140"/>
    </source>
</evidence>
<keyword evidence="7" id="KW-1185">Reference proteome</keyword>
<feature type="active site" evidence="4">
    <location>
        <position position="37"/>
    </location>
</feature>
<evidence type="ECO:0000259" key="5">
    <source>
        <dbReference type="PROSITE" id="PS50122"/>
    </source>
</evidence>
<name>A0A1E7X829_9BURK</name>
<dbReference type="EC" id="3.1.1.61" evidence="2"/>
<accession>A0A1E7X829</accession>
<proteinExistence type="predicted"/>
<dbReference type="GO" id="GO:0005737">
    <property type="term" value="C:cytoplasm"/>
    <property type="evidence" value="ECO:0007669"/>
    <property type="project" value="InterPro"/>
</dbReference>
<dbReference type="AlphaFoldDB" id="A0A1E7X829"/>
<dbReference type="EMBL" id="LROM01000002">
    <property type="protein sequence ID" value="OFA09264.1"/>
    <property type="molecule type" value="Genomic_DNA"/>
</dbReference>